<dbReference type="Gene3D" id="3.40.50.10610">
    <property type="entry name" value="ABC-type transport auxiliary lipoprotein component"/>
    <property type="match status" value="1"/>
</dbReference>
<dbReference type="EMBL" id="JAFKCU010000001">
    <property type="protein sequence ID" value="MBN7814305.1"/>
    <property type="molecule type" value="Genomic_DNA"/>
</dbReference>
<comment type="caution">
    <text evidence="3">The sequence shown here is derived from an EMBL/GenBank/DDBJ whole genome shotgun (WGS) entry which is preliminary data.</text>
</comment>
<evidence type="ECO:0000256" key="1">
    <source>
        <dbReference type="SAM" id="MobiDB-lite"/>
    </source>
</evidence>
<keyword evidence="4" id="KW-1185">Reference proteome</keyword>
<protein>
    <submittedName>
        <fullName evidence="3">Uncharacterized protein</fullName>
    </submittedName>
</protein>
<feature type="chain" id="PRO_5046897350" evidence="2">
    <location>
        <begin position="24"/>
        <end position="275"/>
    </location>
</feature>
<sequence>MKRYTNISLLLFFFMLMFSAAIAQEEQYDKVVKINGEEMLGKVTEINDDAIKFIYKGESLSYTVKKTEINKIQFASGRVQFFTAAPNAPEETTAASKPDNSVQSHHNIVAVLPFDYMNSGGTRDEKMGLKVQSDCYTFLRKKAALFNIQDPMTTNAILVKNNLSLDNFVGLTPQEMANLLGVEYVVYGTVVITQTSVTSTSSNSYSSKSNGNRYNSTNFGSSSSTANFNTNVDLKIYNDHGQNVYADTHDSFWPSENAYEITLQYLIKRTPLYSK</sequence>
<name>A0ABS3CBW2_9BACT</name>
<accession>A0ABS3CBW2</accession>
<organism evidence="3 4">
    <name type="scientific">Algoriphagus pacificus</name>
    <dbReference type="NCBI Taxonomy" id="2811234"/>
    <lineage>
        <taxon>Bacteria</taxon>
        <taxon>Pseudomonadati</taxon>
        <taxon>Bacteroidota</taxon>
        <taxon>Cytophagia</taxon>
        <taxon>Cytophagales</taxon>
        <taxon>Cyclobacteriaceae</taxon>
        <taxon>Algoriphagus</taxon>
    </lineage>
</organism>
<proteinExistence type="predicted"/>
<keyword evidence="2" id="KW-0732">Signal</keyword>
<feature type="region of interest" description="Disordered" evidence="1">
    <location>
        <begin position="200"/>
        <end position="220"/>
    </location>
</feature>
<feature type="compositionally biased region" description="Low complexity" evidence="1">
    <location>
        <begin position="200"/>
        <end position="216"/>
    </location>
</feature>
<gene>
    <name evidence="3" type="ORF">J0A69_02640</name>
</gene>
<dbReference type="RefSeq" id="WP_206584960.1">
    <property type="nucleotide sequence ID" value="NZ_JAFKCU010000001.1"/>
</dbReference>
<dbReference type="Proteomes" id="UP000664480">
    <property type="component" value="Unassembled WGS sequence"/>
</dbReference>
<evidence type="ECO:0000256" key="2">
    <source>
        <dbReference type="SAM" id="SignalP"/>
    </source>
</evidence>
<feature type="signal peptide" evidence="2">
    <location>
        <begin position="1"/>
        <end position="23"/>
    </location>
</feature>
<reference evidence="3 4" key="1">
    <citation type="submission" date="2021-03" db="EMBL/GenBank/DDBJ databases">
        <title>novel species isolated from a fishpond in China.</title>
        <authorList>
            <person name="Lu H."/>
            <person name="Cai Z."/>
        </authorList>
    </citation>
    <scope>NUCLEOTIDE SEQUENCE [LARGE SCALE GENOMIC DNA]</scope>
    <source>
        <strain evidence="3 4">YJ13C</strain>
    </source>
</reference>
<evidence type="ECO:0000313" key="3">
    <source>
        <dbReference type="EMBL" id="MBN7814305.1"/>
    </source>
</evidence>
<evidence type="ECO:0000313" key="4">
    <source>
        <dbReference type="Proteomes" id="UP000664480"/>
    </source>
</evidence>